<dbReference type="RefSeq" id="WP_370563685.1">
    <property type="nucleotide sequence ID" value="NZ_JBFWIB010000004.1"/>
</dbReference>
<dbReference type="Pfam" id="PF00534">
    <property type="entry name" value="Glycos_transf_1"/>
    <property type="match status" value="1"/>
</dbReference>
<feature type="domain" description="Glycosyl transferase family 1" evidence="2">
    <location>
        <begin position="655"/>
        <end position="833"/>
    </location>
</feature>
<dbReference type="Gene3D" id="3.40.50.2000">
    <property type="entry name" value="Glycogen Phosphorylase B"/>
    <property type="match status" value="2"/>
</dbReference>
<evidence type="ECO:0000259" key="3">
    <source>
        <dbReference type="Pfam" id="PF13579"/>
    </source>
</evidence>
<gene>
    <name evidence="4" type="ORF">AB6713_16415</name>
</gene>
<dbReference type="EMBL" id="JBFWIC010000028">
    <property type="protein sequence ID" value="MEZ0476184.1"/>
    <property type="molecule type" value="Genomic_DNA"/>
</dbReference>
<dbReference type="InterPro" id="IPR028098">
    <property type="entry name" value="Glyco_trans_4-like_N"/>
</dbReference>
<dbReference type="SUPFAM" id="SSF53756">
    <property type="entry name" value="UDP-Glycosyltransferase/glycogen phosphorylase"/>
    <property type="match status" value="1"/>
</dbReference>
<feature type="domain" description="Glycosyltransferase subfamily 4-like N-terminal" evidence="3">
    <location>
        <begin position="459"/>
        <end position="638"/>
    </location>
</feature>
<accession>A0ABV4HTU8</accession>
<feature type="coiled-coil region" evidence="1">
    <location>
        <begin position="218"/>
        <end position="252"/>
    </location>
</feature>
<evidence type="ECO:0000313" key="4">
    <source>
        <dbReference type="EMBL" id="MEZ0476184.1"/>
    </source>
</evidence>
<dbReference type="InterPro" id="IPR001296">
    <property type="entry name" value="Glyco_trans_1"/>
</dbReference>
<evidence type="ECO:0000313" key="5">
    <source>
        <dbReference type="Proteomes" id="UP001566331"/>
    </source>
</evidence>
<keyword evidence="1" id="KW-0175">Coiled coil</keyword>
<comment type="caution">
    <text evidence="4">The sequence shown here is derived from an EMBL/GenBank/DDBJ whole genome shotgun (WGS) entry which is preliminary data.</text>
</comment>
<reference evidence="4 5" key="1">
    <citation type="submission" date="2024-07" db="EMBL/GenBank/DDBJ databases">
        <title>Luteimonas salilacus sp. nov., isolated from the shore soil of Salt Lake in Tibet of China.</title>
        <authorList>
            <person name="Zhang X."/>
            <person name="Li A."/>
        </authorList>
    </citation>
    <scope>NUCLEOTIDE SEQUENCE [LARGE SCALE GENOMIC DNA]</scope>
    <source>
        <strain evidence="4 5">B3-2-R+30</strain>
    </source>
</reference>
<keyword evidence="5" id="KW-1185">Reference proteome</keyword>
<name>A0ABV4HTU8_9GAMM</name>
<dbReference type="PANTHER" id="PTHR45947:SF3">
    <property type="entry name" value="SULFOQUINOVOSYL TRANSFERASE SQD2"/>
    <property type="match status" value="1"/>
</dbReference>
<evidence type="ECO:0000259" key="2">
    <source>
        <dbReference type="Pfam" id="PF00534"/>
    </source>
</evidence>
<organism evidence="4 5">
    <name type="scientific">Luteimonas salinilitoris</name>
    <dbReference type="NCBI Taxonomy" id="3237697"/>
    <lineage>
        <taxon>Bacteria</taxon>
        <taxon>Pseudomonadati</taxon>
        <taxon>Pseudomonadota</taxon>
        <taxon>Gammaproteobacteria</taxon>
        <taxon>Lysobacterales</taxon>
        <taxon>Lysobacteraceae</taxon>
        <taxon>Luteimonas</taxon>
    </lineage>
</organism>
<dbReference type="Pfam" id="PF13579">
    <property type="entry name" value="Glyco_trans_4_4"/>
    <property type="match status" value="1"/>
</dbReference>
<dbReference type="CDD" id="cd03794">
    <property type="entry name" value="GT4_WbuB-like"/>
    <property type="match status" value="1"/>
</dbReference>
<sequence>MPDPQMSTPAVSSTDSGVRRIESPASVRLPAADVWQRFLSIRDQVRGRNRVLLIGAKLASLAVLLVREGCGITLLDAQPDGFDALSEELAAEGSGVAHVLRGLDSNTLREALAENGYDAAVVLDGYRFELESLLPLLSSAMSPQSILIAVVAFDGRGSRTAEPVFPGMLVQALPEFSVERLAVSDGFVESVFVRDSKPMTVDEHSILATTELAASEEMRRLSGKVRTIEQELQDTREALAESERQVSELRESTSFRLGFALVMSIRSPGSLIKLPMTLARLFRGRRTRTVQVQKKVRTGLTDWEKEALRHQARQSMHGGAEMVMRSIQSRLPDAEESGLAFAYLIAAQACGAEGRRDLEFEIASRAVELKRSVGMLRGFLHVTLRCRQMQAASDTLKELHDAARSGNKIAEGFIDQFKTTSSYKIAVLEAIPPRPERWSPAEGDRFVYVLHNSLPYSSGGYATRSHGVAVGLAERGHQVVCVTRPGFPLDIKPELAPVDIPIVDTIDGVQYQRIVSPSRAGVAEYRYILDATERLEAELRRVKPRYVQGASNYLTALPALVAARKLGVPFFYEVRGLWEITRMSRDQEFAKSVSFDVQRHIEGTVAREADHVFTLTEPMREELIARGVDPARITLLPNSVDAERFQPIAKDLELARQLGLPESVPVIGYIGTFVIYEGLEHLVEACVKLHERGHDFRLVLVGSENASGQERGPITEEVLRIAREGGIEDKLIMPGRIPHELVESYYSLLDICPFPRKPWPVCEMVSPMKPLEALAMEKAVVVSSVRALTEMISDGQTGLVFEKGSLGSLAEVLERLIVDPALRQRLGKQGRKWVIEERSWRKVVDSIEGVLGRFDTGSSEDASASPAMEAVAASRL</sequence>
<dbReference type="InterPro" id="IPR050194">
    <property type="entry name" value="Glycosyltransferase_grp1"/>
</dbReference>
<proteinExistence type="predicted"/>
<evidence type="ECO:0000256" key="1">
    <source>
        <dbReference type="SAM" id="Coils"/>
    </source>
</evidence>
<dbReference type="PANTHER" id="PTHR45947">
    <property type="entry name" value="SULFOQUINOVOSYL TRANSFERASE SQD2"/>
    <property type="match status" value="1"/>
</dbReference>
<dbReference type="Proteomes" id="UP001566331">
    <property type="component" value="Unassembled WGS sequence"/>
</dbReference>
<protein>
    <submittedName>
        <fullName evidence="4">Glycosyltransferase family 4 protein</fullName>
    </submittedName>
</protein>